<name>A0A2T7FY36_9RHOB</name>
<feature type="transmembrane region" description="Helical" evidence="2">
    <location>
        <begin position="32"/>
        <end position="51"/>
    </location>
</feature>
<accession>A0A2T7FY36</accession>
<keyword evidence="2" id="KW-0472">Membrane</keyword>
<evidence type="ECO:0000256" key="2">
    <source>
        <dbReference type="SAM" id="Phobius"/>
    </source>
</evidence>
<feature type="compositionally biased region" description="Pro residues" evidence="1">
    <location>
        <begin position="1"/>
        <end position="11"/>
    </location>
</feature>
<comment type="caution">
    <text evidence="3">The sequence shown here is derived from an EMBL/GenBank/DDBJ whole genome shotgun (WGS) entry which is preliminary data.</text>
</comment>
<dbReference type="EMBL" id="QCYG01000004">
    <property type="protein sequence ID" value="PVA07075.1"/>
    <property type="molecule type" value="Genomic_DNA"/>
</dbReference>
<feature type="transmembrane region" description="Helical" evidence="2">
    <location>
        <begin position="63"/>
        <end position="81"/>
    </location>
</feature>
<evidence type="ECO:0000313" key="4">
    <source>
        <dbReference type="Proteomes" id="UP000244817"/>
    </source>
</evidence>
<evidence type="ECO:0000256" key="1">
    <source>
        <dbReference type="SAM" id="MobiDB-lite"/>
    </source>
</evidence>
<protein>
    <submittedName>
        <fullName evidence="3">Uncharacterized protein</fullName>
    </submittedName>
</protein>
<evidence type="ECO:0000313" key="3">
    <source>
        <dbReference type="EMBL" id="PVA07075.1"/>
    </source>
</evidence>
<gene>
    <name evidence="3" type="ORF">DC363_08020</name>
</gene>
<reference evidence="3 4" key="1">
    <citation type="submission" date="2018-04" db="EMBL/GenBank/DDBJ databases">
        <title>Pelagivirga bohaiensis gen. nov., sp. nov., a bacterium isolated from the Bohai Sea.</title>
        <authorList>
            <person name="Ji X."/>
        </authorList>
    </citation>
    <scope>NUCLEOTIDE SEQUENCE [LARGE SCALE GENOMIC DNA]</scope>
    <source>
        <strain evidence="3 4">BH-SD16</strain>
    </source>
</reference>
<feature type="region of interest" description="Disordered" evidence="1">
    <location>
        <begin position="1"/>
        <end position="20"/>
    </location>
</feature>
<keyword evidence="2" id="KW-1133">Transmembrane helix</keyword>
<keyword evidence="2" id="KW-0812">Transmembrane</keyword>
<sequence length="99" mass="11026">MTPPAIPPTPPPRRRTEFLDRGSYRQRRLRDAARLMPVLGAVLMALPLMWPRDRPDQSLTSSGIIYLFGLWAILVVLAFVLSRLLRYGAAAAPGGDAER</sequence>
<dbReference type="RefSeq" id="WP_108640610.1">
    <property type="nucleotide sequence ID" value="NZ_QCYG01000004.1"/>
</dbReference>
<dbReference type="Proteomes" id="UP000244817">
    <property type="component" value="Unassembled WGS sequence"/>
</dbReference>
<keyword evidence="4" id="KW-1185">Reference proteome</keyword>
<dbReference type="AlphaFoldDB" id="A0A2T7FY36"/>
<organism evidence="3 4">
    <name type="scientific">Thalassorhabdomicrobium marinisediminis</name>
    <dbReference type="NCBI Taxonomy" id="2170577"/>
    <lineage>
        <taxon>Bacteria</taxon>
        <taxon>Pseudomonadati</taxon>
        <taxon>Pseudomonadota</taxon>
        <taxon>Alphaproteobacteria</taxon>
        <taxon>Rhodobacterales</taxon>
        <taxon>Paracoccaceae</taxon>
        <taxon>Thalassorhabdomicrobium</taxon>
    </lineage>
</organism>
<dbReference type="OrthoDB" id="7871801at2"/>
<proteinExistence type="predicted"/>